<dbReference type="PANTHER" id="PTHR41324">
    <property type="entry name" value="MEMBRANE PROTEIN-RELATED"/>
    <property type="match status" value="1"/>
</dbReference>
<evidence type="ECO:0000313" key="2">
    <source>
        <dbReference type="EMBL" id="GCD09418.1"/>
    </source>
</evidence>
<protein>
    <submittedName>
        <fullName evidence="2">Membrane protein</fullName>
    </submittedName>
</protein>
<keyword evidence="1" id="KW-1133">Transmembrane helix</keyword>
<feature type="transmembrane region" description="Helical" evidence="1">
    <location>
        <begin position="79"/>
        <end position="96"/>
    </location>
</feature>
<proteinExistence type="predicted"/>
<feature type="transmembrane region" description="Helical" evidence="1">
    <location>
        <begin position="230"/>
        <end position="250"/>
    </location>
</feature>
<evidence type="ECO:0000256" key="1">
    <source>
        <dbReference type="SAM" id="Phobius"/>
    </source>
</evidence>
<organism evidence="2 3">
    <name type="scientific">Clostridium tagluense</name>
    <dbReference type="NCBI Taxonomy" id="360422"/>
    <lineage>
        <taxon>Bacteria</taxon>
        <taxon>Bacillati</taxon>
        <taxon>Bacillota</taxon>
        <taxon>Clostridia</taxon>
        <taxon>Eubacteriales</taxon>
        <taxon>Clostridiaceae</taxon>
        <taxon>Clostridium</taxon>
    </lineage>
</organism>
<dbReference type="Proteomes" id="UP000287872">
    <property type="component" value="Unassembled WGS sequence"/>
</dbReference>
<keyword evidence="1" id="KW-0472">Membrane</keyword>
<feature type="transmembrane region" description="Helical" evidence="1">
    <location>
        <begin position="16"/>
        <end position="42"/>
    </location>
</feature>
<feature type="transmembrane region" description="Helical" evidence="1">
    <location>
        <begin position="54"/>
        <end position="73"/>
    </location>
</feature>
<name>A0A401UIR3_9CLOT</name>
<reference evidence="2 3" key="1">
    <citation type="submission" date="2018-11" db="EMBL/GenBank/DDBJ databases">
        <title>Genome sequencing and assembly of Clostridium tagluense strain A121.</title>
        <authorList>
            <person name="Murakami T."/>
            <person name="Segawa T."/>
            <person name="Shcherbakova V.A."/>
            <person name="Mori H."/>
            <person name="Yoshimura Y."/>
        </authorList>
    </citation>
    <scope>NUCLEOTIDE SEQUENCE [LARGE SCALE GENOMIC DNA]</scope>
    <source>
        <strain evidence="2 3">A121</strain>
    </source>
</reference>
<feature type="transmembrane region" description="Helical" evidence="1">
    <location>
        <begin position="294"/>
        <end position="315"/>
    </location>
</feature>
<feature type="transmembrane region" description="Helical" evidence="1">
    <location>
        <begin position="103"/>
        <end position="128"/>
    </location>
</feature>
<sequence length="335" mass="37549">MKNKDYSTKAMVEASLMAVIISIIMVITGYLPFVSVVGTLLLPIPVAILYTRHNIKITFTAILLSIIITSLVYNPIMAIYSAITCSIVGIVLGYCIKKNKKPSVTLLFLAIASAISFVLTVAFFMLFIEKISFMNFIANKLEFIKESMRISLNQLKASYVQSGVTPKQLKLLDENFELIKKMDVMMVLVAIPGFIFIFSFISAYFNYMVSRVILNKLNYKMQEVLPFSRVYVSNIVGAVLIGIVCIGIILSSKKITGGDYILNASQIVTRYVFMINGLAASVYFLRVKRNLSKPVVAIIIGLTTLSSLGNIYFSIGLMEMAFDFRRLDPYRIKRK</sequence>
<keyword evidence="3" id="KW-1185">Reference proteome</keyword>
<feature type="transmembrane region" description="Helical" evidence="1">
    <location>
        <begin position="270"/>
        <end position="287"/>
    </location>
</feature>
<gene>
    <name evidence="2" type="ORF">Ctaglu_10410</name>
</gene>
<dbReference type="PANTHER" id="PTHR41324:SF1">
    <property type="entry name" value="DUF2232 DOMAIN-CONTAINING PROTEIN"/>
    <property type="match status" value="1"/>
</dbReference>
<keyword evidence="1" id="KW-0812">Transmembrane</keyword>
<dbReference type="Pfam" id="PF09991">
    <property type="entry name" value="DUF2232"/>
    <property type="match status" value="1"/>
</dbReference>
<feature type="transmembrane region" description="Helical" evidence="1">
    <location>
        <begin position="184"/>
        <end position="209"/>
    </location>
</feature>
<dbReference type="InterPro" id="IPR018710">
    <property type="entry name" value="DUF2232"/>
</dbReference>
<dbReference type="EMBL" id="BHYK01000004">
    <property type="protein sequence ID" value="GCD09418.1"/>
    <property type="molecule type" value="Genomic_DNA"/>
</dbReference>
<dbReference type="AlphaFoldDB" id="A0A401UIR3"/>
<dbReference type="RefSeq" id="WP_185732594.1">
    <property type="nucleotide sequence ID" value="NZ_BHYK01000004.1"/>
</dbReference>
<accession>A0A401UIR3</accession>
<evidence type="ECO:0000313" key="3">
    <source>
        <dbReference type="Proteomes" id="UP000287872"/>
    </source>
</evidence>
<comment type="caution">
    <text evidence="2">The sequence shown here is derived from an EMBL/GenBank/DDBJ whole genome shotgun (WGS) entry which is preliminary data.</text>
</comment>